<feature type="transmembrane region" description="Helical" evidence="1">
    <location>
        <begin position="149"/>
        <end position="171"/>
    </location>
</feature>
<feature type="transmembrane region" description="Helical" evidence="1">
    <location>
        <begin position="28"/>
        <end position="44"/>
    </location>
</feature>
<reference evidence="2 3" key="1">
    <citation type="submission" date="2019-02" db="EMBL/GenBank/DDBJ databases">
        <title>Draft Genome Sequences of Six Type Strains of the Genus Massilia.</title>
        <authorList>
            <person name="Miess H."/>
            <person name="Frediansyhah A."/>
            <person name="Gross H."/>
        </authorList>
    </citation>
    <scope>NUCLEOTIDE SEQUENCE [LARGE SCALE GENOMIC DNA]</scope>
    <source>
        <strain evidence="2 3">DSM 17473</strain>
    </source>
</reference>
<sequence length="181" mass="19538">MLSNVVAVAVTVLYPLAIWLGHGRFEPRWLALLLLVAAAARLPALKISAAARWSVAGALVLVGCAVWSNVLLPLKLYPVLVNVALLVAFSASLATPVSAIERMARLSGEQFAPIASAYMRTVTKVWCGFFVFNGAVALGTALWASDAVWSLYTGLVSYILMGILFGGEFLVRIRFKRLHHV</sequence>
<proteinExistence type="predicted"/>
<dbReference type="RefSeq" id="WP_130188153.1">
    <property type="nucleotide sequence ID" value="NZ_CP035913.1"/>
</dbReference>
<feature type="transmembrane region" description="Helical" evidence="1">
    <location>
        <begin position="51"/>
        <end position="70"/>
    </location>
</feature>
<dbReference type="EMBL" id="CP035913">
    <property type="protein sequence ID" value="QBE65039.1"/>
    <property type="molecule type" value="Genomic_DNA"/>
</dbReference>
<accession>A0A4P6L0M3</accession>
<feature type="transmembrane region" description="Helical" evidence="1">
    <location>
        <begin position="76"/>
        <end position="100"/>
    </location>
</feature>
<keyword evidence="3" id="KW-1185">Reference proteome</keyword>
<evidence type="ECO:0000313" key="3">
    <source>
        <dbReference type="Proteomes" id="UP000290637"/>
    </source>
</evidence>
<protein>
    <recommendedName>
        <fullName evidence="4">DNA gyrase subunit B</fullName>
    </recommendedName>
</protein>
<dbReference type="Proteomes" id="UP000290637">
    <property type="component" value="Chromosome"/>
</dbReference>
<feature type="transmembrane region" description="Helical" evidence="1">
    <location>
        <begin position="5"/>
        <end position="22"/>
    </location>
</feature>
<name>A0A4P6L0M3_9BURK</name>
<keyword evidence="1" id="KW-0812">Transmembrane</keyword>
<gene>
    <name evidence="2" type="ORF">EWM63_20275</name>
</gene>
<keyword evidence="1" id="KW-1133">Transmembrane helix</keyword>
<evidence type="ECO:0000256" key="1">
    <source>
        <dbReference type="SAM" id="Phobius"/>
    </source>
</evidence>
<evidence type="ECO:0008006" key="4">
    <source>
        <dbReference type="Google" id="ProtNLM"/>
    </source>
</evidence>
<organism evidence="2 3">
    <name type="scientific">Pseudoduganella lutea</name>
    <dbReference type="NCBI Taxonomy" id="321985"/>
    <lineage>
        <taxon>Bacteria</taxon>
        <taxon>Pseudomonadati</taxon>
        <taxon>Pseudomonadota</taxon>
        <taxon>Betaproteobacteria</taxon>
        <taxon>Burkholderiales</taxon>
        <taxon>Oxalobacteraceae</taxon>
        <taxon>Telluria group</taxon>
        <taxon>Pseudoduganella</taxon>
    </lineage>
</organism>
<dbReference type="AlphaFoldDB" id="A0A4P6L0M3"/>
<feature type="transmembrane region" description="Helical" evidence="1">
    <location>
        <begin position="121"/>
        <end position="143"/>
    </location>
</feature>
<dbReference type="KEGG" id="plue:EWM63_20275"/>
<dbReference type="OrthoDB" id="8537043at2"/>
<evidence type="ECO:0000313" key="2">
    <source>
        <dbReference type="EMBL" id="QBE65039.1"/>
    </source>
</evidence>
<keyword evidence="1" id="KW-0472">Membrane</keyword>